<evidence type="ECO:0000313" key="2">
    <source>
        <dbReference type="Proteomes" id="UP000054097"/>
    </source>
</evidence>
<sequence length="307" mass="34735">MLINDVNADHDLRTRLMRVCRRWRAILAGLVAAWNNIFLSTGVARNPEAIHCRDLASFTRVIERTAGTNLEITVRLPPLTQPFTFNDDDLNSLRRNNTVGHWISHCERLNLIVPTGSSTAILDAIFSPASSRFEYLACLTVLTEGVYMVRDAIDSFLDAIAATAVRLHRLELDSTGEAHIVQRLLCRRDILARIREFMLPATINFSAWDAMPNLTDLYITSKPLPSPPSINLSRLVAPMLIHLRLEGGFQRSHIPPPHIIRQLKWFELRSFPLDLVQKLSTHMASYIVTYPAPDTTRMECVNSSDTQ</sequence>
<reference evidence="1 2" key="1">
    <citation type="submission" date="2014-04" db="EMBL/GenBank/DDBJ databases">
        <authorList>
            <consortium name="DOE Joint Genome Institute"/>
            <person name="Kuo A."/>
            <person name="Zuccaro A."/>
            <person name="Kohler A."/>
            <person name="Nagy L.G."/>
            <person name="Floudas D."/>
            <person name="Copeland A."/>
            <person name="Barry K.W."/>
            <person name="Cichocki N."/>
            <person name="Veneault-Fourrey C."/>
            <person name="LaButti K."/>
            <person name="Lindquist E.A."/>
            <person name="Lipzen A."/>
            <person name="Lundell T."/>
            <person name="Morin E."/>
            <person name="Murat C."/>
            <person name="Sun H."/>
            <person name="Tunlid A."/>
            <person name="Henrissat B."/>
            <person name="Grigoriev I.V."/>
            <person name="Hibbett D.S."/>
            <person name="Martin F."/>
            <person name="Nordberg H.P."/>
            <person name="Cantor M.N."/>
            <person name="Hua S.X."/>
        </authorList>
    </citation>
    <scope>NUCLEOTIDE SEQUENCE [LARGE SCALE GENOMIC DNA]</scope>
    <source>
        <strain evidence="1 2">MAFF 305830</strain>
    </source>
</reference>
<evidence type="ECO:0008006" key="3">
    <source>
        <dbReference type="Google" id="ProtNLM"/>
    </source>
</evidence>
<protein>
    <recommendedName>
        <fullName evidence="3">F-box domain-containing protein</fullName>
    </recommendedName>
</protein>
<gene>
    <name evidence="1" type="ORF">M408DRAFT_31000</name>
</gene>
<reference evidence="2" key="2">
    <citation type="submission" date="2015-01" db="EMBL/GenBank/DDBJ databases">
        <title>Evolutionary Origins and Diversification of the Mycorrhizal Mutualists.</title>
        <authorList>
            <consortium name="DOE Joint Genome Institute"/>
            <consortium name="Mycorrhizal Genomics Consortium"/>
            <person name="Kohler A."/>
            <person name="Kuo A."/>
            <person name="Nagy L.G."/>
            <person name="Floudas D."/>
            <person name="Copeland A."/>
            <person name="Barry K.W."/>
            <person name="Cichocki N."/>
            <person name="Veneault-Fourrey C."/>
            <person name="LaButti K."/>
            <person name="Lindquist E.A."/>
            <person name="Lipzen A."/>
            <person name="Lundell T."/>
            <person name="Morin E."/>
            <person name="Murat C."/>
            <person name="Riley R."/>
            <person name="Ohm R."/>
            <person name="Sun H."/>
            <person name="Tunlid A."/>
            <person name="Henrissat B."/>
            <person name="Grigoriev I.V."/>
            <person name="Hibbett D.S."/>
            <person name="Martin F."/>
        </authorList>
    </citation>
    <scope>NUCLEOTIDE SEQUENCE [LARGE SCALE GENOMIC DNA]</scope>
    <source>
        <strain evidence="2">MAFF 305830</strain>
    </source>
</reference>
<evidence type="ECO:0000313" key="1">
    <source>
        <dbReference type="EMBL" id="KIM19691.1"/>
    </source>
</evidence>
<accession>A0A0C3AK77</accession>
<organism evidence="1 2">
    <name type="scientific">Serendipita vermifera MAFF 305830</name>
    <dbReference type="NCBI Taxonomy" id="933852"/>
    <lineage>
        <taxon>Eukaryota</taxon>
        <taxon>Fungi</taxon>
        <taxon>Dikarya</taxon>
        <taxon>Basidiomycota</taxon>
        <taxon>Agaricomycotina</taxon>
        <taxon>Agaricomycetes</taxon>
        <taxon>Sebacinales</taxon>
        <taxon>Serendipitaceae</taxon>
        <taxon>Serendipita</taxon>
    </lineage>
</organism>
<dbReference type="Proteomes" id="UP000054097">
    <property type="component" value="Unassembled WGS sequence"/>
</dbReference>
<keyword evidence="2" id="KW-1185">Reference proteome</keyword>
<dbReference type="AlphaFoldDB" id="A0A0C3AK77"/>
<proteinExistence type="predicted"/>
<dbReference type="HOGENOM" id="CLU_059782_0_0_1"/>
<dbReference type="EMBL" id="KN824572">
    <property type="protein sequence ID" value="KIM19691.1"/>
    <property type="molecule type" value="Genomic_DNA"/>
</dbReference>
<name>A0A0C3AK77_SERVB</name>